<reference evidence="5 6" key="1">
    <citation type="journal article" date="2020" name="Sci. Rep.">
        <title>A novel cyanobacterial geosmin producer, revising GeoA distribution and dispersion patterns in Bacteria.</title>
        <authorList>
            <person name="Churro C."/>
            <person name="Semedo-Aguiar A.P."/>
            <person name="Silva A.D."/>
            <person name="Pereira-Leal J.B."/>
            <person name="Leite R.B."/>
        </authorList>
    </citation>
    <scope>NUCLEOTIDE SEQUENCE [LARGE SCALE GENOMIC DNA]</scope>
    <source>
        <strain evidence="5 6">IPMA8</strain>
    </source>
</reference>
<keyword evidence="2" id="KW-0238">DNA-binding</keyword>
<dbReference type="InterPro" id="IPR018490">
    <property type="entry name" value="cNMP-bd_dom_sf"/>
</dbReference>
<dbReference type="PRINTS" id="PR00034">
    <property type="entry name" value="HTHCRP"/>
</dbReference>
<dbReference type="InterPro" id="IPR018335">
    <property type="entry name" value="Tscrpt_reg_HTH_Crp-type_CS"/>
</dbReference>
<proteinExistence type="predicted"/>
<evidence type="ECO:0000313" key="6">
    <source>
        <dbReference type="Proteomes" id="UP000702425"/>
    </source>
</evidence>
<dbReference type="Proteomes" id="UP000702425">
    <property type="component" value="Unassembled WGS sequence"/>
</dbReference>
<dbReference type="InterPro" id="IPR012318">
    <property type="entry name" value="HTH_CRP"/>
</dbReference>
<feature type="domain" description="HTH crp-type" evidence="4">
    <location>
        <begin position="114"/>
        <end position="187"/>
    </location>
</feature>
<gene>
    <name evidence="5" type="primary">cysR_1</name>
    <name evidence="5" type="ORF">E5S67_01315</name>
</gene>
<accession>A0ABX2CT49</accession>
<protein>
    <submittedName>
        <fullName evidence="5">Regulatory protein CysR</fullName>
    </submittedName>
</protein>
<dbReference type="SUPFAM" id="SSF46785">
    <property type="entry name" value="Winged helix' DNA-binding domain"/>
    <property type="match status" value="1"/>
</dbReference>
<dbReference type="InterPro" id="IPR036390">
    <property type="entry name" value="WH_DNA-bd_sf"/>
</dbReference>
<dbReference type="Gene3D" id="1.10.10.10">
    <property type="entry name" value="Winged helix-like DNA-binding domain superfamily/Winged helix DNA-binding domain"/>
    <property type="match status" value="1"/>
</dbReference>
<dbReference type="CDD" id="cd00092">
    <property type="entry name" value="HTH_CRP"/>
    <property type="match status" value="1"/>
</dbReference>
<dbReference type="SMART" id="SM00419">
    <property type="entry name" value="HTH_CRP"/>
    <property type="match status" value="1"/>
</dbReference>
<dbReference type="Pfam" id="PF13545">
    <property type="entry name" value="HTH_Crp_2"/>
    <property type="match status" value="1"/>
</dbReference>
<dbReference type="SUPFAM" id="SSF51206">
    <property type="entry name" value="cAMP-binding domain-like"/>
    <property type="match status" value="1"/>
</dbReference>
<evidence type="ECO:0000256" key="2">
    <source>
        <dbReference type="ARBA" id="ARBA00023125"/>
    </source>
</evidence>
<dbReference type="PROSITE" id="PS51063">
    <property type="entry name" value="HTH_CRP_2"/>
    <property type="match status" value="1"/>
</dbReference>
<dbReference type="PROSITE" id="PS00042">
    <property type="entry name" value="HTH_CRP_1"/>
    <property type="match status" value="1"/>
</dbReference>
<evidence type="ECO:0000256" key="1">
    <source>
        <dbReference type="ARBA" id="ARBA00023015"/>
    </source>
</evidence>
<evidence type="ECO:0000259" key="4">
    <source>
        <dbReference type="PROSITE" id="PS51063"/>
    </source>
</evidence>
<name>A0ABX2CT49_9CYAN</name>
<dbReference type="EMBL" id="SRRZ01000017">
    <property type="protein sequence ID" value="NQE33596.1"/>
    <property type="molecule type" value="Genomic_DNA"/>
</dbReference>
<sequence>MTIASLSTKTFDETSQHIFSRRSHLPNRSNALWRIETGVVRTVTWLEDGTIITLGLWGPGDTIGKPISKCDPFQIECLTKVEAILLSGDRWLNRDILLSHIQQAEDFMVMRGYKRVDFMLYQLLTWLAKRFGSEVERGHLIDMILTHQDIAEILGTSRVTVTRTLGNFEQQGLINRLPLHRIILQPSEVWHYEI</sequence>
<evidence type="ECO:0000313" key="5">
    <source>
        <dbReference type="EMBL" id="NQE33596.1"/>
    </source>
</evidence>
<dbReference type="RefSeq" id="WP_172186275.1">
    <property type="nucleotide sequence ID" value="NZ_CAWPPK010000079.1"/>
</dbReference>
<keyword evidence="6" id="KW-1185">Reference proteome</keyword>
<keyword evidence="3" id="KW-0804">Transcription</keyword>
<evidence type="ECO:0000256" key="3">
    <source>
        <dbReference type="ARBA" id="ARBA00023163"/>
    </source>
</evidence>
<organism evidence="5 6">
    <name type="scientific">Microcoleus asticus IPMA8</name>
    <dbReference type="NCBI Taxonomy" id="2563858"/>
    <lineage>
        <taxon>Bacteria</taxon>
        <taxon>Bacillati</taxon>
        <taxon>Cyanobacteriota</taxon>
        <taxon>Cyanophyceae</taxon>
        <taxon>Oscillatoriophycideae</taxon>
        <taxon>Oscillatoriales</taxon>
        <taxon>Microcoleaceae</taxon>
        <taxon>Microcoleus</taxon>
        <taxon>Microcoleus asticus</taxon>
    </lineage>
</organism>
<comment type="caution">
    <text evidence="5">The sequence shown here is derived from an EMBL/GenBank/DDBJ whole genome shotgun (WGS) entry which is preliminary data.</text>
</comment>
<keyword evidence="1" id="KW-0805">Transcription regulation</keyword>
<dbReference type="InterPro" id="IPR036388">
    <property type="entry name" value="WH-like_DNA-bd_sf"/>
</dbReference>